<dbReference type="PANTHER" id="PTHR30126">
    <property type="entry name" value="HTH-TYPE TRANSCRIPTIONAL REGULATOR"/>
    <property type="match status" value="1"/>
</dbReference>
<dbReference type="InterPro" id="IPR005119">
    <property type="entry name" value="LysR_subst-bd"/>
</dbReference>
<dbReference type="RefSeq" id="WP_248549834.1">
    <property type="nucleotide sequence ID" value="NZ_JALPRK010000001.1"/>
</dbReference>
<dbReference type="Gene3D" id="1.10.10.10">
    <property type="entry name" value="Winged helix-like DNA-binding domain superfamily/Winged helix DNA-binding domain"/>
    <property type="match status" value="1"/>
</dbReference>
<protein>
    <submittedName>
        <fullName evidence="6">LysR family transcriptional regulator</fullName>
    </submittedName>
</protein>
<proteinExistence type="inferred from homology"/>
<dbReference type="InterPro" id="IPR036390">
    <property type="entry name" value="WH_DNA-bd_sf"/>
</dbReference>
<evidence type="ECO:0000256" key="1">
    <source>
        <dbReference type="ARBA" id="ARBA00009437"/>
    </source>
</evidence>
<dbReference type="EMBL" id="JALPRK010000001">
    <property type="protein sequence ID" value="MCK8485573.1"/>
    <property type="molecule type" value="Genomic_DNA"/>
</dbReference>
<dbReference type="GO" id="GO:0003700">
    <property type="term" value="F:DNA-binding transcription factor activity"/>
    <property type="evidence" value="ECO:0007669"/>
    <property type="project" value="InterPro"/>
</dbReference>
<dbReference type="SUPFAM" id="SSF53850">
    <property type="entry name" value="Periplasmic binding protein-like II"/>
    <property type="match status" value="1"/>
</dbReference>
<dbReference type="PANTHER" id="PTHR30126:SF40">
    <property type="entry name" value="HTH-TYPE TRANSCRIPTIONAL REGULATOR GLTR"/>
    <property type="match status" value="1"/>
</dbReference>
<dbReference type="PRINTS" id="PR00039">
    <property type="entry name" value="HTHLYSR"/>
</dbReference>
<dbReference type="Pfam" id="PF00126">
    <property type="entry name" value="HTH_1"/>
    <property type="match status" value="1"/>
</dbReference>
<gene>
    <name evidence="6" type="ORF">M0651_00105</name>
</gene>
<comment type="similarity">
    <text evidence="1">Belongs to the LysR transcriptional regulatory family.</text>
</comment>
<evidence type="ECO:0000256" key="4">
    <source>
        <dbReference type="ARBA" id="ARBA00023163"/>
    </source>
</evidence>
<keyword evidence="7" id="KW-1185">Reference proteome</keyword>
<dbReference type="SUPFAM" id="SSF46785">
    <property type="entry name" value="Winged helix' DNA-binding domain"/>
    <property type="match status" value="1"/>
</dbReference>
<dbReference type="PROSITE" id="PS50931">
    <property type="entry name" value="HTH_LYSR"/>
    <property type="match status" value="1"/>
</dbReference>
<dbReference type="AlphaFoldDB" id="A0A9X1XXJ3"/>
<evidence type="ECO:0000313" key="7">
    <source>
        <dbReference type="Proteomes" id="UP001139534"/>
    </source>
</evidence>
<dbReference type="GO" id="GO:0000976">
    <property type="term" value="F:transcription cis-regulatory region binding"/>
    <property type="evidence" value="ECO:0007669"/>
    <property type="project" value="TreeGrafter"/>
</dbReference>
<dbReference type="InterPro" id="IPR000847">
    <property type="entry name" value="LysR_HTH_N"/>
</dbReference>
<feature type="domain" description="HTH lysR-type" evidence="5">
    <location>
        <begin position="1"/>
        <end position="58"/>
    </location>
</feature>
<accession>A0A9X1XXJ3</accession>
<reference evidence="6" key="1">
    <citation type="submission" date="2022-04" db="EMBL/GenBank/DDBJ databases">
        <authorList>
            <person name="Seo M.-J."/>
        </authorList>
    </citation>
    <scope>NUCLEOTIDE SEQUENCE</scope>
    <source>
        <strain evidence="6">MBLB2552</strain>
    </source>
</reference>
<organism evidence="6 7">
    <name type="scientific">Paenibacillus mellifer</name>
    <dbReference type="NCBI Taxonomy" id="2937794"/>
    <lineage>
        <taxon>Bacteria</taxon>
        <taxon>Bacillati</taxon>
        <taxon>Bacillota</taxon>
        <taxon>Bacilli</taxon>
        <taxon>Bacillales</taxon>
        <taxon>Paenibacillaceae</taxon>
        <taxon>Paenibacillus</taxon>
    </lineage>
</organism>
<keyword evidence="2" id="KW-0805">Transcription regulation</keyword>
<evidence type="ECO:0000256" key="2">
    <source>
        <dbReference type="ARBA" id="ARBA00023015"/>
    </source>
</evidence>
<dbReference type="Gene3D" id="3.40.190.10">
    <property type="entry name" value="Periplasmic binding protein-like II"/>
    <property type="match status" value="2"/>
</dbReference>
<dbReference type="Pfam" id="PF03466">
    <property type="entry name" value="LysR_substrate"/>
    <property type="match status" value="1"/>
</dbReference>
<keyword evidence="4" id="KW-0804">Transcription</keyword>
<dbReference type="InterPro" id="IPR036388">
    <property type="entry name" value="WH-like_DNA-bd_sf"/>
</dbReference>
<evidence type="ECO:0000256" key="3">
    <source>
        <dbReference type="ARBA" id="ARBA00023125"/>
    </source>
</evidence>
<dbReference type="Proteomes" id="UP001139534">
    <property type="component" value="Unassembled WGS sequence"/>
</dbReference>
<keyword evidence="3" id="KW-0238">DNA-binding</keyword>
<name>A0A9X1XXJ3_9BACL</name>
<dbReference type="CDD" id="cd05466">
    <property type="entry name" value="PBP2_LTTR_substrate"/>
    <property type="match status" value="1"/>
</dbReference>
<sequence length="302" mass="34048">MNIDHIEAFVYINHYGSFNKAAEVLFLSQPTVTARIQSLERELDSRLFDRLGKQIQLTEKGKQFLPYAQQILQTYQKGKHHLHSRSGTPEELRIGSTVSVSNYLMPHLLMLLHQRFPLINIKVTTGPTDVLAAKLTAKEINLAFARKQMSPAFQSYPFYDDPIRLYVYKDHPLAAAGSASIRDIRREPLVFFECGSLDWMRIHRAFESLEQPPNIRFQVDHAETAKKLVLSGAGICFLPGLSARHEVEEGNLVPVDILETAGVSLQTHLISLSGENNVFMEALLELGAPPINDLHVPIEKLD</sequence>
<comment type="caution">
    <text evidence="6">The sequence shown here is derived from an EMBL/GenBank/DDBJ whole genome shotgun (WGS) entry which is preliminary data.</text>
</comment>
<dbReference type="FunFam" id="1.10.10.10:FF:000001">
    <property type="entry name" value="LysR family transcriptional regulator"/>
    <property type="match status" value="1"/>
</dbReference>
<evidence type="ECO:0000259" key="5">
    <source>
        <dbReference type="PROSITE" id="PS50931"/>
    </source>
</evidence>
<evidence type="ECO:0000313" key="6">
    <source>
        <dbReference type="EMBL" id="MCK8485573.1"/>
    </source>
</evidence>